<keyword evidence="2" id="KW-0472">Membrane</keyword>
<evidence type="ECO:0000256" key="2">
    <source>
        <dbReference type="SAM" id="Phobius"/>
    </source>
</evidence>
<dbReference type="Proteomes" id="UP000028045">
    <property type="component" value="Unassembled WGS sequence"/>
</dbReference>
<dbReference type="EMBL" id="KL648704">
    <property type="protein sequence ID" value="KEY65442.1"/>
    <property type="molecule type" value="Genomic_DNA"/>
</dbReference>
<accession>A0A084AJG3</accession>
<reference evidence="3 4" key="1">
    <citation type="journal article" date="2014" name="BMC Genomics">
        <title>Comparative genome sequencing reveals chemotype-specific gene clusters in the toxigenic black mold Stachybotrys.</title>
        <authorList>
            <person name="Semeiks J."/>
            <person name="Borek D."/>
            <person name="Otwinowski Z."/>
            <person name="Grishin N.V."/>
        </authorList>
    </citation>
    <scope>NUCLEOTIDE SEQUENCE [LARGE SCALE GENOMIC DNA]</scope>
    <source>
        <strain evidence="4">CBS 109288 / IBT 7711</strain>
    </source>
</reference>
<feature type="region of interest" description="Disordered" evidence="1">
    <location>
        <begin position="460"/>
        <end position="496"/>
    </location>
</feature>
<dbReference type="AlphaFoldDB" id="A0A084AJG3"/>
<evidence type="ECO:0000313" key="4">
    <source>
        <dbReference type="Proteomes" id="UP000028045"/>
    </source>
</evidence>
<evidence type="ECO:0000313" key="3">
    <source>
        <dbReference type="EMBL" id="KEY65442.1"/>
    </source>
</evidence>
<proteinExistence type="predicted"/>
<keyword evidence="4" id="KW-1185">Reference proteome</keyword>
<evidence type="ECO:0000256" key="1">
    <source>
        <dbReference type="SAM" id="MobiDB-lite"/>
    </source>
</evidence>
<dbReference type="Pfam" id="PF01544">
    <property type="entry name" value="CorA"/>
    <property type="match status" value="1"/>
</dbReference>
<feature type="transmembrane region" description="Helical" evidence="2">
    <location>
        <begin position="762"/>
        <end position="780"/>
    </location>
</feature>
<dbReference type="Gene3D" id="1.20.58.340">
    <property type="entry name" value="Magnesium transport protein CorA, transmembrane region"/>
    <property type="match status" value="1"/>
</dbReference>
<feature type="region of interest" description="Disordered" evidence="1">
    <location>
        <begin position="78"/>
        <end position="101"/>
    </location>
</feature>
<dbReference type="GO" id="GO:0046873">
    <property type="term" value="F:metal ion transmembrane transporter activity"/>
    <property type="evidence" value="ECO:0007669"/>
    <property type="project" value="InterPro"/>
</dbReference>
<protein>
    <recommendedName>
        <fullName evidence="5">Mg2+ transporter protein, CorA-like/Zinc transport protein ZntB</fullName>
    </recommendedName>
</protein>
<feature type="region of interest" description="Disordered" evidence="1">
    <location>
        <begin position="1"/>
        <end position="29"/>
    </location>
</feature>
<sequence>MPRKNAGQADEDRAELDGPGRYELPWPTSQRWNPQYVVPRNSVDSNPPRDPFSPLLETGLKLSVPGVDEQPKRENLSAYLPSRRDADTLGGADVPRRPWDGLDHEQEEFSDLAHWLETLAELYMNQLDNRARWTPRWLNITRRERFEGLASASITMIDYLRDNTSRRSDPISTKKKLADALQNRSEDCEVRVVLVNDLSRFVMGVLGQLYSVDPDFWFEHLVNSGYAASDSGLKIKNAGWLNWAERETQFHHRPLPGAGQRTALNVPRRTRGRCWTHLHWGRLGLLHYLGRKGFYEDEIEHRLADGRWIAERDAVLDQQGLLLTRAKQAVLNQALERKKRKALSKHKGIQAGTEITTMPSTFARSKTSNIYRAYSTFEALPRNPRLWDNRDLRVMAPEGVSYWSGKDGEGRRTVLVVFDPKRNMRNTKTAETIPSLTFMPREMEVESYSDEELWRTADVDESYLDPPAPPFGSANDLKKERRRAKSQRASERRRARMERLKENLRRMKPSLANAEQGLDDGHANAKLEMDGDNYSDGETIGTASDYDEEYQAKLRANYENPRPYARDRDFARKHELSTHDLICRYMARMTTTELLEDETTLPTLLTRVILDDMWQLLAEMRIDLDYLDNEFGGDLLRQLTEYYGNSLRQNLCWMRSTLETLNDWTKHLLSASARLVRRQELKDELESFQEDLNAVRARTEKTLDLLVASMGIAQSTRVIEQTSGINKLTELAFFFIPISFITSCFSMQVLEFTEAPPMLWTWGVTIASALAVTYTIRITLRSPSVRLFGNQVRATIQNRYTPASAKNASRQLNATSTWAIIKFFGVISLVMPIAMVLVLAELLILFLALFGAGAAVTGTALYFIVTRWPEPAVLGPCFVAIALALAGTAVAWLWMQSIKDWLETLGYWFCDLLERILPPHWRGDIVDDDDLAKEGVKVYTRQAIELVT</sequence>
<dbReference type="GO" id="GO:0016020">
    <property type="term" value="C:membrane"/>
    <property type="evidence" value="ECO:0007669"/>
    <property type="project" value="InterPro"/>
</dbReference>
<feature type="transmembrane region" description="Helical" evidence="2">
    <location>
        <begin position="819"/>
        <end position="838"/>
    </location>
</feature>
<dbReference type="OrthoDB" id="3231000at2759"/>
<organism evidence="3 4">
    <name type="scientific">Stachybotrys chartarum (strain CBS 109288 / IBT 7711)</name>
    <name type="common">Toxic black mold</name>
    <name type="synonym">Stilbospora chartarum</name>
    <dbReference type="NCBI Taxonomy" id="1280523"/>
    <lineage>
        <taxon>Eukaryota</taxon>
        <taxon>Fungi</taxon>
        <taxon>Dikarya</taxon>
        <taxon>Ascomycota</taxon>
        <taxon>Pezizomycotina</taxon>
        <taxon>Sordariomycetes</taxon>
        <taxon>Hypocreomycetidae</taxon>
        <taxon>Hypocreales</taxon>
        <taxon>Stachybotryaceae</taxon>
        <taxon>Stachybotrys</taxon>
    </lineage>
</organism>
<name>A0A084AJG3_STACB</name>
<gene>
    <name evidence="3" type="ORF">S7711_08575</name>
</gene>
<feature type="transmembrane region" description="Helical" evidence="2">
    <location>
        <begin position="872"/>
        <end position="895"/>
    </location>
</feature>
<keyword evidence="2" id="KW-1133">Transmembrane helix</keyword>
<feature type="transmembrane region" description="Helical" evidence="2">
    <location>
        <begin position="844"/>
        <end position="865"/>
    </location>
</feature>
<keyword evidence="2" id="KW-0812">Transmembrane</keyword>
<evidence type="ECO:0008006" key="5">
    <source>
        <dbReference type="Google" id="ProtNLM"/>
    </source>
</evidence>
<dbReference type="HOGENOM" id="CLU_013571_0_0_1"/>
<dbReference type="InterPro" id="IPR002523">
    <property type="entry name" value="MgTranspt_CorA/ZnTranspt_ZntB"/>
</dbReference>